<dbReference type="EMBL" id="EAAA01002685">
    <property type="status" value="NOT_ANNOTATED_CDS"/>
    <property type="molecule type" value="Genomic_DNA"/>
</dbReference>
<dbReference type="Proteomes" id="UP000008144">
    <property type="component" value="Chromosome 8"/>
</dbReference>
<evidence type="ECO:0000313" key="2">
    <source>
        <dbReference type="Proteomes" id="UP000008144"/>
    </source>
</evidence>
<keyword evidence="2" id="KW-1185">Reference proteome</keyword>
<name>H2XQW8_CIOIN</name>
<dbReference type="Ensembl" id="ENSCINT00000031636.1">
    <property type="protein sequence ID" value="ENSCINP00000032052.1"/>
    <property type="gene ID" value="ENSCING00000018061.1"/>
</dbReference>
<reference evidence="1" key="2">
    <citation type="journal article" date="2008" name="Genome Biol.">
        <title>Improved genome assembly and evidence-based global gene model set for the chordate Ciona intestinalis: new insight into intron and operon populations.</title>
        <authorList>
            <person name="Satou Y."/>
            <person name="Mineta K."/>
            <person name="Ogasawara M."/>
            <person name="Sasakura Y."/>
            <person name="Shoguchi E."/>
            <person name="Ueno K."/>
            <person name="Yamada L."/>
            <person name="Matsumoto J."/>
            <person name="Wasserscheid J."/>
            <person name="Dewar K."/>
            <person name="Wiley G.B."/>
            <person name="Macmil S.L."/>
            <person name="Roe B.A."/>
            <person name="Zeller R.W."/>
            <person name="Hastings K.E."/>
            <person name="Lemaire P."/>
            <person name="Lindquist E."/>
            <person name="Endo T."/>
            <person name="Hotta K."/>
            <person name="Inaba K."/>
        </authorList>
    </citation>
    <scope>NUCLEOTIDE SEQUENCE [LARGE SCALE GENOMIC DNA]</scope>
    <source>
        <strain evidence="1">wild type</strain>
    </source>
</reference>
<proteinExistence type="predicted"/>
<dbReference type="HOGENOM" id="CLU_2072291_0_0_1"/>
<accession>H2XQW8</accession>
<dbReference type="AlphaFoldDB" id="H2XQW8"/>
<sequence length="118" mass="12810">MSQLLDQLVLTSVAISVVTGVLLLVETVELQLVETVVSVLVLVLPWISHLLDQLVLTSVPTSVVTAVVPAVVPEAVLVGTTKDSKLPLPTNWTIILKTSFSKYPIDFSNGYKKQFQPK</sequence>
<protein>
    <submittedName>
        <fullName evidence="1">Uncharacterized protein</fullName>
    </submittedName>
</protein>
<reference evidence="2" key="1">
    <citation type="journal article" date="2002" name="Science">
        <title>The draft genome of Ciona intestinalis: insights into chordate and vertebrate origins.</title>
        <authorList>
            <person name="Dehal P."/>
            <person name="Satou Y."/>
            <person name="Campbell R.K."/>
            <person name="Chapman J."/>
            <person name="Degnan B."/>
            <person name="De Tomaso A."/>
            <person name="Davidson B."/>
            <person name="Di Gregorio A."/>
            <person name="Gelpke M."/>
            <person name="Goodstein D.M."/>
            <person name="Harafuji N."/>
            <person name="Hastings K.E."/>
            <person name="Ho I."/>
            <person name="Hotta K."/>
            <person name="Huang W."/>
            <person name="Kawashima T."/>
            <person name="Lemaire P."/>
            <person name="Martinez D."/>
            <person name="Meinertzhagen I.A."/>
            <person name="Necula S."/>
            <person name="Nonaka M."/>
            <person name="Putnam N."/>
            <person name="Rash S."/>
            <person name="Saiga H."/>
            <person name="Satake M."/>
            <person name="Terry A."/>
            <person name="Yamada L."/>
            <person name="Wang H.G."/>
            <person name="Awazu S."/>
            <person name="Azumi K."/>
            <person name="Boore J."/>
            <person name="Branno M."/>
            <person name="Chin-Bow S."/>
            <person name="DeSantis R."/>
            <person name="Doyle S."/>
            <person name="Francino P."/>
            <person name="Keys D.N."/>
            <person name="Haga S."/>
            <person name="Hayashi H."/>
            <person name="Hino K."/>
            <person name="Imai K.S."/>
            <person name="Inaba K."/>
            <person name="Kano S."/>
            <person name="Kobayashi K."/>
            <person name="Kobayashi M."/>
            <person name="Lee B.I."/>
            <person name="Makabe K.W."/>
            <person name="Manohar C."/>
            <person name="Matassi G."/>
            <person name="Medina M."/>
            <person name="Mochizuki Y."/>
            <person name="Mount S."/>
            <person name="Morishita T."/>
            <person name="Miura S."/>
            <person name="Nakayama A."/>
            <person name="Nishizaka S."/>
            <person name="Nomoto H."/>
            <person name="Ohta F."/>
            <person name="Oishi K."/>
            <person name="Rigoutsos I."/>
            <person name="Sano M."/>
            <person name="Sasaki A."/>
            <person name="Sasakura Y."/>
            <person name="Shoguchi E."/>
            <person name="Shin-i T."/>
            <person name="Spagnuolo A."/>
            <person name="Stainier D."/>
            <person name="Suzuki M.M."/>
            <person name="Tassy O."/>
            <person name="Takatori N."/>
            <person name="Tokuoka M."/>
            <person name="Yagi K."/>
            <person name="Yoshizaki F."/>
            <person name="Wada S."/>
            <person name="Zhang C."/>
            <person name="Hyatt P.D."/>
            <person name="Larimer F."/>
            <person name="Detter C."/>
            <person name="Doggett N."/>
            <person name="Glavina T."/>
            <person name="Hawkins T."/>
            <person name="Richardson P."/>
            <person name="Lucas S."/>
            <person name="Kohara Y."/>
            <person name="Levine M."/>
            <person name="Satoh N."/>
            <person name="Rokhsar D.S."/>
        </authorList>
    </citation>
    <scope>NUCLEOTIDE SEQUENCE [LARGE SCALE GENOMIC DNA]</scope>
</reference>
<reference evidence="1" key="4">
    <citation type="submission" date="2025-09" db="UniProtKB">
        <authorList>
            <consortium name="Ensembl"/>
        </authorList>
    </citation>
    <scope>IDENTIFICATION</scope>
</reference>
<organism evidence="1 2">
    <name type="scientific">Ciona intestinalis</name>
    <name type="common">Transparent sea squirt</name>
    <name type="synonym">Ascidia intestinalis</name>
    <dbReference type="NCBI Taxonomy" id="7719"/>
    <lineage>
        <taxon>Eukaryota</taxon>
        <taxon>Metazoa</taxon>
        <taxon>Chordata</taxon>
        <taxon>Tunicata</taxon>
        <taxon>Ascidiacea</taxon>
        <taxon>Phlebobranchia</taxon>
        <taxon>Cionidae</taxon>
        <taxon>Ciona</taxon>
    </lineage>
</organism>
<evidence type="ECO:0000313" key="1">
    <source>
        <dbReference type="Ensembl" id="ENSCINP00000032052.1"/>
    </source>
</evidence>
<reference evidence="1" key="3">
    <citation type="submission" date="2025-08" db="UniProtKB">
        <authorList>
            <consortium name="Ensembl"/>
        </authorList>
    </citation>
    <scope>IDENTIFICATION</scope>
</reference>
<dbReference type="InParanoid" id="H2XQW8"/>